<keyword evidence="2" id="KW-1133">Transmembrane helix</keyword>
<dbReference type="Gene3D" id="3.30.70.2390">
    <property type="match status" value="1"/>
</dbReference>
<dbReference type="Pfam" id="PF13399">
    <property type="entry name" value="LytR_C"/>
    <property type="match status" value="1"/>
</dbReference>
<evidence type="ECO:0000313" key="4">
    <source>
        <dbReference type="EMBL" id="OGC92240.1"/>
    </source>
</evidence>
<evidence type="ECO:0000256" key="1">
    <source>
        <dbReference type="SAM" id="MobiDB-lite"/>
    </source>
</evidence>
<dbReference type="InterPro" id="IPR027381">
    <property type="entry name" value="LytR/CpsA/Psr_C"/>
</dbReference>
<sequence length="351" mass="38719">MANSPLTAVNIFRDKLLICVARSPKIYELRFSPSSIKDLEVVNQSELDNQIKSFVTANSLKPTPLLLVLSSQVTFEKDITPIPQASRKEIIQSFLDTVPFASISFKTFHYQDKDILVVINRNLYDGIKHGFEALGFSVSAVIPALMLGLGSKDTLSAEACQLIIKKTDFIKNNDFLSETTEIGSFQQKEQQFLKKHRLLVALFSLFFIASALGTVYYFYVLLPQSTARKSVTVPTIRPTRTPPTPTLTPTPTPGIPISSLSLQILNASGIPGQATALQRQLTPLGFSSIKTGNASVNLSRPLIVFSPRVSVDDRNRILEIIRSLYPDNSVQESAQGQYDVIITIAKSQTTP</sequence>
<reference evidence="4 5" key="1">
    <citation type="journal article" date="2016" name="Nat. Commun.">
        <title>Thousands of microbial genomes shed light on interconnected biogeochemical processes in an aquifer system.</title>
        <authorList>
            <person name="Anantharaman K."/>
            <person name="Brown C.T."/>
            <person name="Hug L.A."/>
            <person name="Sharon I."/>
            <person name="Castelle C.J."/>
            <person name="Probst A.J."/>
            <person name="Thomas B.C."/>
            <person name="Singh A."/>
            <person name="Wilkins M.J."/>
            <person name="Karaoz U."/>
            <person name="Brodie E.L."/>
            <person name="Williams K.H."/>
            <person name="Hubbard S.S."/>
            <person name="Banfield J.F."/>
        </authorList>
    </citation>
    <scope>NUCLEOTIDE SEQUENCE [LARGE SCALE GENOMIC DNA]</scope>
</reference>
<organism evidence="4 5">
    <name type="scientific">Candidatus Amesbacteria bacterium RIFCSPHIGHO2_01_FULL_48_32b</name>
    <dbReference type="NCBI Taxonomy" id="1797253"/>
    <lineage>
        <taxon>Bacteria</taxon>
        <taxon>Candidatus Amesiibacteriota</taxon>
    </lineage>
</organism>
<feature type="region of interest" description="Disordered" evidence="1">
    <location>
        <begin position="233"/>
        <end position="252"/>
    </location>
</feature>
<feature type="transmembrane region" description="Helical" evidence="2">
    <location>
        <begin position="198"/>
        <end position="219"/>
    </location>
</feature>
<gene>
    <name evidence="4" type="ORF">A2876_04410</name>
</gene>
<dbReference type="EMBL" id="MEXH01000020">
    <property type="protein sequence ID" value="OGC92240.1"/>
    <property type="molecule type" value="Genomic_DNA"/>
</dbReference>
<feature type="compositionally biased region" description="Pro residues" evidence="1">
    <location>
        <begin position="240"/>
        <end position="252"/>
    </location>
</feature>
<keyword evidence="2" id="KW-0812">Transmembrane</keyword>
<name>A0A1F4YE21_9BACT</name>
<keyword evidence="2" id="KW-0472">Membrane</keyword>
<evidence type="ECO:0000313" key="5">
    <source>
        <dbReference type="Proteomes" id="UP000178176"/>
    </source>
</evidence>
<dbReference type="AlphaFoldDB" id="A0A1F4YE21"/>
<protein>
    <recommendedName>
        <fullName evidence="3">LytR/CpsA/Psr regulator C-terminal domain-containing protein</fullName>
    </recommendedName>
</protein>
<feature type="domain" description="LytR/CpsA/Psr regulator C-terminal" evidence="3">
    <location>
        <begin position="260"/>
        <end position="343"/>
    </location>
</feature>
<dbReference type="Proteomes" id="UP000178176">
    <property type="component" value="Unassembled WGS sequence"/>
</dbReference>
<evidence type="ECO:0000259" key="3">
    <source>
        <dbReference type="Pfam" id="PF13399"/>
    </source>
</evidence>
<proteinExistence type="predicted"/>
<evidence type="ECO:0000256" key="2">
    <source>
        <dbReference type="SAM" id="Phobius"/>
    </source>
</evidence>
<comment type="caution">
    <text evidence="4">The sequence shown here is derived from an EMBL/GenBank/DDBJ whole genome shotgun (WGS) entry which is preliminary data.</text>
</comment>
<accession>A0A1F4YE21</accession>